<dbReference type="GO" id="GO:0008422">
    <property type="term" value="F:beta-glucosidase activity"/>
    <property type="evidence" value="ECO:0007669"/>
    <property type="project" value="TreeGrafter"/>
</dbReference>
<dbReference type="Gene3D" id="3.20.20.80">
    <property type="entry name" value="Glycosidases"/>
    <property type="match status" value="2"/>
</dbReference>
<keyword evidence="3" id="KW-0326">Glycosidase</keyword>
<evidence type="ECO:0000313" key="5">
    <source>
        <dbReference type="EMBL" id="PTU31899.1"/>
    </source>
</evidence>
<evidence type="ECO:0000256" key="4">
    <source>
        <dbReference type="RuleBase" id="RU003690"/>
    </source>
</evidence>
<dbReference type="Proteomes" id="UP000244248">
    <property type="component" value="Unassembled WGS sequence"/>
</dbReference>
<accession>A0A2T5MH79</accession>
<evidence type="ECO:0000313" key="6">
    <source>
        <dbReference type="Proteomes" id="UP000244248"/>
    </source>
</evidence>
<keyword evidence="6" id="KW-1185">Reference proteome</keyword>
<reference evidence="5 6" key="1">
    <citation type="submission" date="2018-04" db="EMBL/GenBank/DDBJ databases">
        <title>Novel species isolated from glacier.</title>
        <authorList>
            <person name="Liu Q."/>
            <person name="Xin Y.-H."/>
        </authorList>
    </citation>
    <scope>NUCLEOTIDE SEQUENCE [LARGE SCALE GENOMIC DNA]</scope>
    <source>
        <strain evidence="5 6">GT1R17</strain>
    </source>
</reference>
<evidence type="ECO:0000256" key="1">
    <source>
        <dbReference type="ARBA" id="ARBA00010838"/>
    </source>
</evidence>
<dbReference type="InterPro" id="IPR017853">
    <property type="entry name" value="GH"/>
</dbReference>
<dbReference type="PROSITE" id="PS00653">
    <property type="entry name" value="GLYCOSYL_HYDROL_F1_2"/>
    <property type="match status" value="1"/>
</dbReference>
<protein>
    <submittedName>
        <fullName evidence="5">Glycoside hydrolase family 1</fullName>
    </submittedName>
</protein>
<dbReference type="SUPFAM" id="SSF51445">
    <property type="entry name" value="(Trans)glycosidases"/>
    <property type="match status" value="1"/>
</dbReference>
<gene>
    <name evidence="5" type="ORF">CJD38_04230</name>
</gene>
<dbReference type="AlphaFoldDB" id="A0A2T5MH79"/>
<dbReference type="PRINTS" id="PR00131">
    <property type="entry name" value="GLHYDRLASE1"/>
</dbReference>
<dbReference type="PANTHER" id="PTHR10353">
    <property type="entry name" value="GLYCOSYL HYDROLASE"/>
    <property type="match status" value="1"/>
</dbReference>
<dbReference type="RefSeq" id="WP_107939090.1">
    <property type="nucleotide sequence ID" value="NZ_QANS01000002.1"/>
</dbReference>
<dbReference type="Pfam" id="PF00232">
    <property type="entry name" value="Glyco_hydro_1"/>
    <property type="match status" value="2"/>
</dbReference>
<sequence length="430" mass="48906">MKTKKDEKDFIRRTAFKVVMAAIASLALLLAWGMRKPATVAVIPAASLPSDFIWGVSSSAFQSEGGEVNSNWELHKKPPVDREPYGTSVDFRHRYREDVTLAKQLGVNTYRIGINWARVEPKKGKIDAAELAYYDDLILALKQAGITPLITLDHFIYPSWVSAQGAWTNPQTTTDFVKYSRLIAERYREDVHLWITFNETAFYMFFEIDSRQMGFKDFMSMRKNLISAHRQTYDVIHQVDKQAVVTSNIVWVGDHFGSALLRQFTNWMFFNGVKDKCDVIAIDYYTADLITAARTGHHWKWPPQPAGLYRALKMLKSEFPDKPILIAEVGMATENGQAREDGAKREDVLRDGVYWTQRAKADGVNVIGYMVWSLTDNYEWGSYTPRFGLYTVNVRTDASLTRIPTAAVPAYQEVIRNAGVGADYQPVLPQ</sequence>
<dbReference type="GO" id="GO:0016052">
    <property type="term" value="P:carbohydrate catabolic process"/>
    <property type="evidence" value="ECO:0007669"/>
    <property type="project" value="TreeGrafter"/>
</dbReference>
<keyword evidence="2 5" id="KW-0378">Hydrolase</keyword>
<dbReference type="OrthoDB" id="9765195at2"/>
<dbReference type="PANTHER" id="PTHR10353:SF36">
    <property type="entry name" value="LP05116P"/>
    <property type="match status" value="1"/>
</dbReference>
<comment type="caution">
    <text evidence="5">The sequence shown here is derived from an EMBL/GenBank/DDBJ whole genome shotgun (WGS) entry which is preliminary data.</text>
</comment>
<comment type="similarity">
    <text evidence="1 4">Belongs to the glycosyl hydrolase 1 family.</text>
</comment>
<name>A0A2T5MH79_9GAMM</name>
<proteinExistence type="inferred from homology"/>
<dbReference type="InterPro" id="IPR001360">
    <property type="entry name" value="Glyco_hydro_1"/>
</dbReference>
<evidence type="ECO:0000256" key="3">
    <source>
        <dbReference type="ARBA" id="ARBA00023295"/>
    </source>
</evidence>
<evidence type="ECO:0000256" key="2">
    <source>
        <dbReference type="ARBA" id="ARBA00022801"/>
    </source>
</evidence>
<organism evidence="5 6">
    <name type="scientific">Stenotrophobium rhamnosiphilum</name>
    <dbReference type="NCBI Taxonomy" id="2029166"/>
    <lineage>
        <taxon>Bacteria</taxon>
        <taxon>Pseudomonadati</taxon>
        <taxon>Pseudomonadota</taxon>
        <taxon>Gammaproteobacteria</taxon>
        <taxon>Nevskiales</taxon>
        <taxon>Nevskiaceae</taxon>
        <taxon>Stenotrophobium</taxon>
    </lineage>
</organism>
<dbReference type="GO" id="GO:0005829">
    <property type="term" value="C:cytosol"/>
    <property type="evidence" value="ECO:0007669"/>
    <property type="project" value="TreeGrafter"/>
</dbReference>
<dbReference type="EMBL" id="QANS01000002">
    <property type="protein sequence ID" value="PTU31899.1"/>
    <property type="molecule type" value="Genomic_DNA"/>
</dbReference>
<dbReference type="InterPro" id="IPR033132">
    <property type="entry name" value="GH_1_N_CS"/>
</dbReference>